<evidence type="ECO:0000256" key="1">
    <source>
        <dbReference type="SAM" id="Phobius"/>
    </source>
</evidence>
<feature type="transmembrane region" description="Helical" evidence="1">
    <location>
        <begin position="16"/>
        <end position="37"/>
    </location>
</feature>
<keyword evidence="1" id="KW-1133">Transmembrane helix</keyword>
<feature type="transmembrane region" description="Helical" evidence="1">
    <location>
        <begin position="140"/>
        <end position="160"/>
    </location>
</feature>
<dbReference type="AlphaFoldDB" id="A0AB35HYN9"/>
<proteinExistence type="predicted"/>
<organism evidence="2 3">
    <name type="scientific">Microbulbifer thermotolerans</name>
    <dbReference type="NCBI Taxonomy" id="252514"/>
    <lineage>
        <taxon>Bacteria</taxon>
        <taxon>Pseudomonadati</taxon>
        <taxon>Pseudomonadota</taxon>
        <taxon>Gammaproteobacteria</taxon>
        <taxon>Cellvibrionales</taxon>
        <taxon>Microbulbiferaceae</taxon>
        <taxon>Microbulbifer</taxon>
    </lineage>
</organism>
<dbReference type="EMBL" id="JAPHQB010000017">
    <property type="protein sequence ID" value="MCX2802364.1"/>
    <property type="molecule type" value="Genomic_DNA"/>
</dbReference>
<dbReference type="Proteomes" id="UP001209730">
    <property type="component" value="Unassembled WGS sequence"/>
</dbReference>
<dbReference type="InterPro" id="IPR018723">
    <property type="entry name" value="DUF2254_membrane"/>
</dbReference>
<protein>
    <submittedName>
        <fullName evidence="2">DUF2254 domain-containing protein</fullName>
    </submittedName>
</protein>
<keyword evidence="1" id="KW-0812">Transmembrane</keyword>
<comment type="caution">
    <text evidence="2">The sequence shown here is derived from an EMBL/GenBank/DDBJ whole genome shotgun (WGS) entry which is preliminary data.</text>
</comment>
<sequence>MIQSLVHLSEKLRSSFWSLPLLMILSAMAIAHILLLLDDWIDPAGMTGLTWLRLRDPDSARALLSTIASSTITVAGTVFSITVVALTLASNQFGPSLVRNFIRDRRTQASLGIFLATFVYALMIMRSMDTLGEHTSKYDLAVQAALLMALISIGVLIYFIHNVAQSIQVDNITHHINREFHLAIEREYPLSHEYTNGEKFDTGRLDLGSSWVEVPTARGGYVQLVDRQKLIALAQEHDCCLQITCHAGSFLHHWSSIGRIYQAPRDCTTLIAKTQSALRIGPLPTAEQDIVFSVRQLSQIAVRALSPGVNDPYTTYTCIDRLIEGLGTVLQRPQPPNCFCDDKGKLRLITRKLEFSQLLDAALEEICEYSRGNSMVIRQLLKALSQLAEVCARDNDTKALCSYLQRLEEDCRIFLKSPSDQAIAEEKIDTIQQKLAKGKAG</sequence>
<reference evidence="2" key="1">
    <citation type="submission" date="2022-11" db="EMBL/GenBank/DDBJ databases">
        <title>Chitin-degrading and fungicidal potential of chitinolytic bacterial strains from marine environment of the Pacific Ocean regions.</title>
        <authorList>
            <person name="Pentekhina I."/>
            <person name="Nedashkovskaya O."/>
            <person name="Seitkalieva A."/>
            <person name="Podvolotskaya A."/>
            <person name="Tekutyeva L."/>
            <person name="Balabanova L."/>
        </authorList>
    </citation>
    <scope>NUCLEOTIDE SEQUENCE</scope>
    <source>
        <strain evidence="2">KMM 6838</strain>
    </source>
</reference>
<name>A0AB35HYN9_MICTH</name>
<dbReference type="RefSeq" id="WP_266066312.1">
    <property type="nucleotide sequence ID" value="NZ_CP130317.1"/>
</dbReference>
<evidence type="ECO:0000313" key="3">
    <source>
        <dbReference type="Proteomes" id="UP001209730"/>
    </source>
</evidence>
<feature type="transmembrane region" description="Helical" evidence="1">
    <location>
        <begin position="109"/>
        <end position="128"/>
    </location>
</feature>
<keyword evidence="1" id="KW-0472">Membrane</keyword>
<feature type="transmembrane region" description="Helical" evidence="1">
    <location>
        <begin position="62"/>
        <end position="88"/>
    </location>
</feature>
<evidence type="ECO:0000313" key="2">
    <source>
        <dbReference type="EMBL" id="MCX2802364.1"/>
    </source>
</evidence>
<accession>A0AB35HYN9</accession>
<dbReference type="Pfam" id="PF10011">
    <property type="entry name" value="DUF2254"/>
    <property type="match status" value="1"/>
</dbReference>
<gene>
    <name evidence="2" type="ORF">OQJ68_11260</name>
</gene>